<dbReference type="InterPro" id="IPR016197">
    <property type="entry name" value="Chromo-like_dom_sf"/>
</dbReference>
<feature type="compositionally biased region" description="Basic and acidic residues" evidence="10">
    <location>
        <begin position="11"/>
        <end position="27"/>
    </location>
</feature>
<dbReference type="SUPFAM" id="SSF82708">
    <property type="entry name" value="R3H domain"/>
    <property type="match status" value="1"/>
</dbReference>
<feature type="region of interest" description="Disordered" evidence="10">
    <location>
        <begin position="1"/>
        <end position="43"/>
    </location>
</feature>
<dbReference type="AlphaFoldDB" id="A0A9P8IAY4"/>
<dbReference type="SMART" id="SM00443">
    <property type="entry name" value="G_patch"/>
    <property type="match status" value="1"/>
</dbReference>
<dbReference type="InterPro" id="IPR051189">
    <property type="entry name" value="Splicing_assoc_domain"/>
</dbReference>
<dbReference type="PROSITE" id="PS51061">
    <property type="entry name" value="R3H"/>
    <property type="match status" value="1"/>
</dbReference>
<dbReference type="InterPro" id="IPR036867">
    <property type="entry name" value="R3H_dom_sf"/>
</dbReference>
<evidence type="ECO:0000256" key="3">
    <source>
        <dbReference type="ARBA" id="ARBA00010306"/>
    </source>
</evidence>
<dbReference type="CDD" id="cd00024">
    <property type="entry name" value="CD_CSD"/>
    <property type="match status" value="1"/>
</dbReference>
<evidence type="ECO:0000256" key="10">
    <source>
        <dbReference type="SAM" id="MobiDB-lite"/>
    </source>
</evidence>
<reference evidence="13" key="1">
    <citation type="submission" date="2021-03" db="EMBL/GenBank/DDBJ databases">
        <title>Comparative genomics and phylogenomic investigation of the class Geoglossomycetes provide insights into ecological specialization and systematics.</title>
        <authorList>
            <person name="Melie T."/>
            <person name="Pirro S."/>
            <person name="Miller A.N."/>
            <person name="Quandt A."/>
        </authorList>
    </citation>
    <scope>NUCLEOTIDE SEQUENCE</scope>
    <source>
        <strain evidence="13">GBOQ0MN5Z8</strain>
    </source>
</reference>
<dbReference type="OrthoDB" id="21470at2759"/>
<comment type="similarity">
    <text evidence="3">Belongs to the SQS1 family.</text>
</comment>
<feature type="compositionally biased region" description="Polar residues" evidence="10">
    <location>
        <begin position="219"/>
        <end position="246"/>
    </location>
</feature>
<accession>A0A9P8IAY4</accession>
<proteinExistence type="inferred from homology"/>
<name>A0A9P8IAY4_9PEZI</name>
<dbReference type="Gene3D" id="2.40.50.40">
    <property type="match status" value="1"/>
</dbReference>
<feature type="region of interest" description="Disordered" evidence="10">
    <location>
        <begin position="427"/>
        <end position="447"/>
    </location>
</feature>
<feature type="region of interest" description="Disordered" evidence="10">
    <location>
        <begin position="703"/>
        <end position="727"/>
    </location>
</feature>
<dbReference type="GO" id="GO:0008380">
    <property type="term" value="P:RNA splicing"/>
    <property type="evidence" value="ECO:0007669"/>
    <property type="project" value="UniProtKB-KW"/>
</dbReference>
<evidence type="ECO:0000313" key="13">
    <source>
        <dbReference type="EMBL" id="KAH0543984.1"/>
    </source>
</evidence>
<comment type="subcellular location">
    <subcellularLocation>
        <location evidence="2">Cytoplasm</location>
    </subcellularLocation>
    <subcellularLocation>
        <location evidence="1">Nucleus</location>
    </subcellularLocation>
</comment>
<organism evidence="13 14">
    <name type="scientific">Glutinoglossum americanum</name>
    <dbReference type="NCBI Taxonomy" id="1670608"/>
    <lineage>
        <taxon>Eukaryota</taxon>
        <taxon>Fungi</taxon>
        <taxon>Dikarya</taxon>
        <taxon>Ascomycota</taxon>
        <taxon>Pezizomycotina</taxon>
        <taxon>Geoglossomycetes</taxon>
        <taxon>Geoglossales</taxon>
        <taxon>Geoglossaceae</taxon>
        <taxon>Glutinoglossum</taxon>
    </lineage>
</organism>
<evidence type="ECO:0000256" key="9">
    <source>
        <dbReference type="ARBA" id="ARBA00023242"/>
    </source>
</evidence>
<keyword evidence="6" id="KW-0963">Cytoplasm</keyword>
<keyword evidence="7" id="KW-0507">mRNA processing</keyword>
<keyword evidence="14" id="KW-1185">Reference proteome</keyword>
<feature type="compositionally biased region" description="Acidic residues" evidence="10">
    <location>
        <begin position="328"/>
        <end position="342"/>
    </location>
</feature>
<evidence type="ECO:0000256" key="1">
    <source>
        <dbReference type="ARBA" id="ARBA00004123"/>
    </source>
</evidence>
<gene>
    <name evidence="13" type="ORF">FGG08_001751</name>
</gene>
<feature type="domain" description="G-patch" evidence="11">
    <location>
        <begin position="742"/>
        <end position="785"/>
    </location>
</feature>
<feature type="domain" description="R3H" evidence="12">
    <location>
        <begin position="614"/>
        <end position="676"/>
    </location>
</feature>
<evidence type="ECO:0000259" key="12">
    <source>
        <dbReference type="PROSITE" id="PS51061"/>
    </source>
</evidence>
<sequence length="785" mass="85613">MAKRNKGRGGKKGEKRDGEGGRDSGRDNRRHGSGSNAFPLGQLGNALSFTNYGGMRQYSYSLQDEARDTERHRSTLWSSTKLRNNKVTFVSAGHFDAKKLMELDPHDMRGSKDTSSLAESLQDPVTQLIGTPEGTQIREAVEVDNLVSGYSEGLGVPPPDVSETAPGVPKNDYGALNTHAIAYESGSATPAGLSLSVEQPPSPTPSDSSQEMILFAGRNQDTNIANKQTARRPTSSRSIFEESYTQDMPDFSLQTGGDCGSIKLGELPSSEAVEIPERPLPAQKPKVIRGNRESDMIADYIANLKEHGDMETLALSGAYATRELGGSDTEDWQESGDEDEPPATDRQTTAREYAVCGWGTPSLHHHDAASAYIDTLGDIDSILAKRSRPTGDQFLVQFKGYSINDVKWIPRASLTAERQLEHIAAFENSEGPEVGTYGSGDSDDMDEDWGDGEDLQKRRITAMTDGKLARLFARQSGLGMASNRLVGFDDTGGTTSDEDLVGDESFIEASISKDKKASRRRGGSSSAARIADAYDGFDIMDFERPSLRSRKGRKAALPFNLSDSELEASISLAWGKDRKKKSEKKKERAELRAQGIFGKYNDTNPDLRAKYDQGMTTMELEYEIRQFLLSDRQQLIFPPMEKHRRKMLHETGALFHLKSKSCGKVQRFTTLYKSASSLTTPSDVERAFSKVKARGLLSRMGIRSGKSARDSNVRSRHGGAGDRSASYRDGEIVGAAAPELGIDNKGRQMLEKMGWSSGTALGALNNKGILQPVATVVKTTKAGLG</sequence>
<dbReference type="PANTHER" id="PTHR14195">
    <property type="entry name" value="G PATCH DOMAIN CONTAINING PROTEIN 2"/>
    <property type="match status" value="1"/>
</dbReference>
<dbReference type="SMART" id="SM00393">
    <property type="entry name" value="R3H"/>
    <property type="match status" value="1"/>
</dbReference>
<dbReference type="SUPFAM" id="SSF54160">
    <property type="entry name" value="Chromo domain-like"/>
    <property type="match status" value="1"/>
</dbReference>
<comment type="subunit">
    <text evidence="4">Component of the NuA4 histone acetyltransferase complex.</text>
</comment>
<dbReference type="Pfam" id="PF01424">
    <property type="entry name" value="R3H"/>
    <property type="match status" value="1"/>
</dbReference>
<dbReference type="Pfam" id="PF01585">
    <property type="entry name" value="G-patch"/>
    <property type="match status" value="1"/>
</dbReference>
<dbReference type="GO" id="GO:0005634">
    <property type="term" value="C:nucleus"/>
    <property type="evidence" value="ECO:0007669"/>
    <property type="project" value="UniProtKB-SubCell"/>
</dbReference>
<feature type="region of interest" description="Disordered" evidence="10">
    <location>
        <begin position="219"/>
        <end position="264"/>
    </location>
</feature>
<dbReference type="GO" id="GO:0003676">
    <property type="term" value="F:nucleic acid binding"/>
    <property type="evidence" value="ECO:0007669"/>
    <property type="project" value="UniProtKB-UniRule"/>
</dbReference>
<dbReference type="Gene3D" id="3.30.1370.50">
    <property type="entry name" value="R3H-like domain"/>
    <property type="match status" value="1"/>
</dbReference>
<keyword evidence="9" id="KW-0539">Nucleus</keyword>
<evidence type="ECO:0000256" key="6">
    <source>
        <dbReference type="ARBA" id="ARBA00022490"/>
    </source>
</evidence>
<comment type="caution">
    <text evidence="13">The sequence shown here is derived from an EMBL/GenBank/DDBJ whole genome shotgun (WGS) entry which is preliminary data.</text>
</comment>
<keyword evidence="8" id="KW-0508">mRNA splicing</keyword>
<dbReference type="InterPro" id="IPR034082">
    <property type="entry name" value="R3H_G-patch"/>
</dbReference>
<dbReference type="GO" id="GO:0005737">
    <property type="term" value="C:cytoplasm"/>
    <property type="evidence" value="ECO:0007669"/>
    <property type="project" value="UniProtKB-SubCell"/>
</dbReference>
<evidence type="ECO:0000256" key="7">
    <source>
        <dbReference type="ARBA" id="ARBA00022664"/>
    </source>
</evidence>
<dbReference type="InterPro" id="IPR001374">
    <property type="entry name" value="R3H_dom"/>
</dbReference>
<feature type="compositionally biased region" description="Basic residues" evidence="10">
    <location>
        <begin position="1"/>
        <end position="10"/>
    </location>
</feature>
<evidence type="ECO:0000256" key="2">
    <source>
        <dbReference type="ARBA" id="ARBA00004496"/>
    </source>
</evidence>
<dbReference type="Proteomes" id="UP000698800">
    <property type="component" value="Unassembled WGS sequence"/>
</dbReference>
<evidence type="ECO:0000259" key="11">
    <source>
        <dbReference type="PROSITE" id="PS50174"/>
    </source>
</evidence>
<evidence type="ECO:0000313" key="14">
    <source>
        <dbReference type="Proteomes" id="UP000698800"/>
    </source>
</evidence>
<dbReference type="PROSITE" id="PS50174">
    <property type="entry name" value="G_PATCH"/>
    <property type="match status" value="1"/>
</dbReference>
<dbReference type="EMBL" id="JAGHQL010000024">
    <property type="protein sequence ID" value="KAH0543984.1"/>
    <property type="molecule type" value="Genomic_DNA"/>
</dbReference>
<protein>
    <recommendedName>
        <fullName evidence="5">Protein SQS1</fullName>
    </recommendedName>
</protein>
<evidence type="ECO:0000256" key="8">
    <source>
        <dbReference type="ARBA" id="ARBA00023187"/>
    </source>
</evidence>
<dbReference type="InterPro" id="IPR000467">
    <property type="entry name" value="G_patch_dom"/>
</dbReference>
<dbReference type="CDD" id="cd02646">
    <property type="entry name" value="R3H_G-patch"/>
    <property type="match status" value="1"/>
</dbReference>
<dbReference type="GO" id="GO:0006397">
    <property type="term" value="P:mRNA processing"/>
    <property type="evidence" value="ECO:0007669"/>
    <property type="project" value="UniProtKB-KW"/>
</dbReference>
<evidence type="ECO:0000256" key="4">
    <source>
        <dbReference type="ARBA" id="ARBA00011353"/>
    </source>
</evidence>
<feature type="region of interest" description="Disordered" evidence="10">
    <location>
        <begin position="325"/>
        <end position="347"/>
    </location>
</feature>
<evidence type="ECO:0000256" key="5">
    <source>
        <dbReference type="ARBA" id="ARBA00018964"/>
    </source>
</evidence>